<evidence type="ECO:0000313" key="3">
    <source>
        <dbReference type="Proteomes" id="UP000535890"/>
    </source>
</evidence>
<dbReference type="CDD" id="cd00093">
    <property type="entry name" value="HTH_XRE"/>
    <property type="match status" value="1"/>
</dbReference>
<comment type="caution">
    <text evidence="2">The sequence shown here is derived from an EMBL/GenBank/DDBJ whole genome shotgun (WGS) entry which is preliminary data.</text>
</comment>
<dbReference type="InterPro" id="IPR001387">
    <property type="entry name" value="Cro/C1-type_HTH"/>
</dbReference>
<evidence type="ECO:0000259" key="1">
    <source>
        <dbReference type="PROSITE" id="PS50943"/>
    </source>
</evidence>
<dbReference type="AlphaFoldDB" id="A0A7Y9J810"/>
<feature type="domain" description="HTH cro/C1-type" evidence="1">
    <location>
        <begin position="18"/>
        <end position="67"/>
    </location>
</feature>
<dbReference type="InterPro" id="IPR043917">
    <property type="entry name" value="DUF5753"/>
</dbReference>
<gene>
    <name evidence="2" type="ORF">BJ983_005082</name>
</gene>
<dbReference type="Gene3D" id="1.10.260.40">
    <property type="entry name" value="lambda repressor-like DNA-binding domains"/>
    <property type="match status" value="1"/>
</dbReference>
<organism evidence="2 3">
    <name type="scientific">Actinomycetospora corticicola</name>
    <dbReference type="NCBI Taxonomy" id="663602"/>
    <lineage>
        <taxon>Bacteria</taxon>
        <taxon>Bacillati</taxon>
        <taxon>Actinomycetota</taxon>
        <taxon>Actinomycetes</taxon>
        <taxon>Pseudonocardiales</taxon>
        <taxon>Pseudonocardiaceae</taxon>
        <taxon>Actinomycetospora</taxon>
    </lineage>
</organism>
<dbReference type="EMBL" id="JACCBN010000001">
    <property type="protein sequence ID" value="NYD38980.1"/>
    <property type="molecule type" value="Genomic_DNA"/>
</dbReference>
<dbReference type="Pfam" id="PF13560">
    <property type="entry name" value="HTH_31"/>
    <property type="match status" value="1"/>
</dbReference>
<accession>A0A7Y9J810</accession>
<dbReference type="SUPFAM" id="SSF47413">
    <property type="entry name" value="lambda repressor-like DNA-binding domains"/>
    <property type="match status" value="1"/>
</dbReference>
<dbReference type="SMART" id="SM00530">
    <property type="entry name" value="HTH_XRE"/>
    <property type="match status" value="1"/>
</dbReference>
<name>A0A7Y9J810_9PSEU</name>
<dbReference type="RefSeq" id="WP_179796352.1">
    <property type="nucleotide sequence ID" value="NZ_BAABHP010000019.1"/>
</dbReference>
<evidence type="ECO:0000313" key="2">
    <source>
        <dbReference type="EMBL" id="NYD38980.1"/>
    </source>
</evidence>
<keyword evidence="3" id="KW-1185">Reference proteome</keyword>
<dbReference type="InterPro" id="IPR010982">
    <property type="entry name" value="Lambda_DNA-bd_dom_sf"/>
</dbReference>
<dbReference type="Proteomes" id="UP000535890">
    <property type="component" value="Unassembled WGS sequence"/>
</dbReference>
<dbReference type="PROSITE" id="PS50943">
    <property type="entry name" value="HTH_CROC1"/>
    <property type="match status" value="1"/>
</dbReference>
<dbReference type="Pfam" id="PF19054">
    <property type="entry name" value="DUF5753"/>
    <property type="match status" value="1"/>
</dbReference>
<sequence>MADEPTPTTQRRQLGARLRELRRAAGKTAKQVADDLGFSLSKVSRIESGDRAVQSDDISSLIHYFGVGGSAADDMRALARLARRRRTPTPQAFAPTLDDVTVRQDGFFDLERDASWIREFNGGVIPGLLQTREYMSAAIVDGTPGISADLVAEAIDTRFRRQAVLDGDCQYEIIVDESVLLRCVGGPPVMREQISFITDAVASGRVSFGVVPLAVGAHPAVNSMFVSLRVREGLAPDVVFVEGLAGPMRFDRPEDVERFDRAWSHLSSLAEWAEDAGARLVATARRYEGMEP</sequence>
<dbReference type="GO" id="GO:0003677">
    <property type="term" value="F:DNA binding"/>
    <property type="evidence" value="ECO:0007669"/>
    <property type="project" value="InterPro"/>
</dbReference>
<protein>
    <submittedName>
        <fullName evidence="2">Transcriptional regulator with XRE-family HTH domain</fullName>
    </submittedName>
</protein>
<proteinExistence type="predicted"/>
<reference evidence="2 3" key="1">
    <citation type="submission" date="2020-07" db="EMBL/GenBank/DDBJ databases">
        <title>Sequencing the genomes of 1000 actinobacteria strains.</title>
        <authorList>
            <person name="Klenk H.-P."/>
        </authorList>
    </citation>
    <scope>NUCLEOTIDE SEQUENCE [LARGE SCALE GENOMIC DNA]</scope>
    <source>
        <strain evidence="2 3">DSM 45772</strain>
    </source>
</reference>